<dbReference type="InterPro" id="IPR038765">
    <property type="entry name" value="Papain-like_cys_pep_sf"/>
</dbReference>
<dbReference type="Proteomes" id="UP000835052">
    <property type="component" value="Unassembled WGS sequence"/>
</dbReference>
<sequence length="129" mass="14405">MFYGDVYDDNYSMNKTLIGSVLLSGAAATAAFYLYWSTSDRTGSRKLPGLLNLGNTCYTNSLLQALASCPSLVAWLTDLDLEEARLQGGFIDALRSIVIGLNEPNGNVFIRWEHRHSFIGSWLEYINWS</sequence>
<dbReference type="InterPro" id="IPR001394">
    <property type="entry name" value="Peptidase_C19_UCH"/>
</dbReference>
<proteinExistence type="predicted"/>
<evidence type="ECO:0000313" key="3">
    <source>
        <dbReference type="EMBL" id="CAD6188647.1"/>
    </source>
</evidence>
<keyword evidence="1" id="KW-0472">Membrane</keyword>
<dbReference type="GO" id="GO:0004843">
    <property type="term" value="F:cysteine-type deubiquitinase activity"/>
    <property type="evidence" value="ECO:0007669"/>
    <property type="project" value="InterPro"/>
</dbReference>
<gene>
    <name evidence="3" type="ORF">CAUJ_LOCUS4566</name>
</gene>
<dbReference type="SUPFAM" id="SSF54001">
    <property type="entry name" value="Cysteine proteinases"/>
    <property type="match status" value="1"/>
</dbReference>
<keyword evidence="4" id="KW-1185">Reference proteome</keyword>
<feature type="transmembrane region" description="Helical" evidence="1">
    <location>
        <begin position="17"/>
        <end position="36"/>
    </location>
</feature>
<organism evidence="3 4">
    <name type="scientific">Caenorhabditis auriculariae</name>
    <dbReference type="NCBI Taxonomy" id="2777116"/>
    <lineage>
        <taxon>Eukaryota</taxon>
        <taxon>Metazoa</taxon>
        <taxon>Ecdysozoa</taxon>
        <taxon>Nematoda</taxon>
        <taxon>Chromadorea</taxon>
        <taxon>Rhabditida</taxon>
        <taxon>Rhabditina</taxon>
        <taxon>Rhabditomorpha</taxon>
        <taxon>Rhabditoidea</taxon>
        <taxon>Rhabditidae</taxon>
        <taxon>Peloderinae</taxon>
        <taxon>Caenorhabditis</taxon>
    </lineage>
</organism>
<keyword evidence="1" id="KW-1133">Transmembrane helix</keyword>
<protein>
    <recommendedName>
        <fullName evidence="2">Peptidase C19 ubiquitin carboxyl-terminal hydrolase domain-containing protein</fullName>
    </recommendedName>
</protein>
<reference evidence="3" key="1">
    <citation type="submission" date="2020-10" db="EMBL/GenBank/DDBJ databases">
        <authorList>
            <person name="Kikuchi T."/>
        </authorList>
    </citation>
    <scope>NUCLEOTIDE SEQUENCE</scope>
    <source>
        <strain evidence="3">NKZ352</strain>
    </source>
</reference>
<keyword evidence="1" id="KW-0812">Transmembrane</keyword>
<name>A0A8S1GZS8_9PELO</name>
<dbReference type="EMBL" id="CAJGYM010000008">
    <property type="protein sequence ID" value="CAD6188647.1"/>
    <property type="molecule type" value="Genomic_DNA"/>
</dbReference>
<dbReference type="Gene3D" id="3.90.70.10">
    <property type="entry name" value="Cysteine proteinases"/>
    <property type="match status" value="1"/>
</dbReference>
<dbReference type="Pfam" id="PF00443">
    <property type="entry name" value="UCH"/>
    <property type="match status" value="1"/>
</dbReference>
<evidence type="ECO:0000259" key="2">
    <source>
        <dbReference type="Pfam" id="PF00443"/>
    </source>
</evidence>
<dbReference type="GO" id="GO:0016579">
    <property type="term" value="P:protein deubiquitination"/>
    <property type="evidence" value="ECO:0007669"/>
    <property type="project" value="InterPro"/>
</dbReference>
<dbReference type="OrthoDB" id="2248014at2759"/>
<accession>A0A8S1GZS8</accession>
<comment type="caution">
    <text evidence="3">The sequence shown here is derived from an EMBL/GenBank/DDBJ whole genome shotgun (WGS) entry which is preliminary data.</text>
</comment>
<dbReference type="AlphaFoldDB" id="A0A8S1GZS8"/>
<feature type="domain" description="Peptidase C19 ubiquitin carboxyl-terminal hydrolase" evidence="2">
    <location>
        <begin position="49"/>
        <end position="81"/>
    </location>
</feature>
<evidence type="ECO:0000256" key="1">
    <source>
        <dbReference type="SAM" id="Phobius"/>
    </source>
</evidence>
<evidence type="ECO:0000313" key="4">
    <source>
        <dbReference type="Proteomes" id="UP000835052"/>
    </source>
</evidence>